<dbReference type="AlphaFoldDB" id="A0A1M6X0X2"/>
<dbReference type="STRING" id="758803.SAMN05421803_1584"/>
<evidence type="ECO:0000313" key="2">
    <source>
        <dbReference type="EMBL" id="SHK99586.1"/>
    </source>
</evidence>
<sequence>MGPDCCRPGRYQTRELRWSVPDPVAAPLLYRDPVANLPRSPFFRARPQPGNAARSYVLAALVIGGVTTLSIAAWPLPPFLWELLPERSRDLLGQVPALRAGAAALALAALLTAAAVGRLWRFLPTGLGWRILGAWAVAVLLVAFIVAALWLVLGLPGLDTTPTVSPKALDSIATRAFAIVAGLGGVALLVIAYQRQSGEQTRLFTERFTTAVGQLGEDQPAVRLGGVHALAHLADDAPTPGLRQMCVDVLCAYLRNPGPDDLPQGSTDDQKQTHHDRVVEHAAMREVRLTIARTISHRLRTPTPWQDCDYDFTGVTFESPLDLNGAVCQGRMTFVKTTFTSDAGFGDVTFTGDAD</sequence>
<dbReference type="EMBL" id="FQZK01000058">
    <property type="protein sequence ID" value="SHK99586.1"/>
    <property type="molecule type" value="Genomic_DNA"/>
</dbReference>
<evidence type="ECO:0000313" key="3">
    <source>
        <dbReference type="Proteomes" id="UP000184452"/>
    </source>
</evidence>
<evidence type="ECO:0000256" key="1">
    <source>
        <dbReference type="SAM" id="Phobius"/>
    </source>
</evidence>
<accession>A0A1M6X0X2</accession>
<feature type="transmembrane region" description="Helical" evidence="1">
    <location>
        <begin position="56"/>
        <end position="77"/>
    </location>
</feature>
<feature type="non-terminal residue" evidence="2">
    <location>
        <position position="355"/>
    </location>
</feature>
<reference evidence="2 3" key="1">
    <citation type="submission" date="2016-11" db="EMBL/GenBank/DDBJ databases">
        <authorList>
            <person name="Jaros S."/>
            <person name="Januszkiewicz K."/>
            <person name="Wedrychowicz H."/>
        </authorList>
    </citation>
    <scope>NUCLEOTIDE SEQUENCE [LARGE SCALE GENOMIC DNA]</scope>
    <source>
        <strain evidence="2 3">CGMCC 4.5723</strain>
    </source>
</reference>
<dbReference type="Proteomes" id="UP000184452">
    <property type="component" value="Unassembled WGS sequence"/>
</dbReference>
<keyword evidence="1" id="KW-1133">Transmembrane helix</keyword>
<feature type="transmembrane region" description="Helical" evidence="1">
    <location>
        <begin position="97"/>
        <end position="120"/>
    </location>
</feature>
<keyword evidence="3" id="KW-1185">Reference proteome</keyword>
<protein>
    <recommendedName>
        <fullName evidence="4">Pentapeptide repeat-containing protein</fullName>
    </recommendedName>
</protein>
<gene>
    <name evidence="2" type="ORF">SAMN05421803_1584</name>
</gene>
<name>A0A1M6X0X2_9ACTN</name>
<organism evidence="2 3">
    <name type="scientific">Nocardiopsis flavescens</name>
    <dbReference type="NCBI Taxonomy" id="758803"/>
    <lineage>
        <taxon>Bacteria</taxon>
        <taxon>Bacillati</taxon>
        <taxon>Actinomycetota</taxon>
        <taxon>Actinomycetes</taxon>
        <taxon>Streptosporangiales</taxon>
        <taxon>Nocardiopsidaceae</taxon>
        <taxon>Nocardiopsis</taxon>
    </lineage>
</organism>
<keyword evidence="1" id="KW-0812">Transmembrane</keyword>
<proteinExistence type="predicted"/>
<feature type="transmembrane region" description="Helical" evidence="1">
    <location>
        <begin position="172"/>
        <end position="193"/>
    </location>
</feature>
<evidence type="ECO:0008006" key="4">
    <source>
        <dbReference type="Google" id="ProtNLM"/>
    </source>
</evidence>
<feature type="transmembrane region" description="Helical" evidence="1">
    <location>
        <begin position="132"/>
        <end position="152"/>
    </location>
</feature>
<keyword evidence="1" id="KW-0472">Membrane</keyword>